<comment type="caution">
    <text evidence="1">The sequence shown here is derived from an EMBL/GenBank/DDBJ whole genome shotgun (WGS) entry which is preliminary data.</text>
</comment>
<dbReference type="Proteomes" id="UP000481861">
    <property type="component" value="Unassembled WGS sequence"/>
</dbReference>
<dbReference type="OrthoDB" id="6365676at2759"/>
<dbReference type="EMBL" id="JAADJZ010000027">
    <property type="protein sequence ID" value="KAF2866642.1"/>
    <property type="molecule type" value="Genomic_DNA"/>
</dbReference>
<dbReference type="AlphaFoldDB" id="A0A7C8M8M5"/>
<accession>A0A7C8M8M5</accession>
<name>A0A7C8M8M5_9PLEO</name>
<evidence type="ECO:0008006" key="3">
    <source>
        <dbReference type="Google" id="ProtNLM"/>
    </source>
</evidence>
<gene>
    <name evidence="1" type="ORF">BDV95DRAFT_205267</name>
</gene>
<protein>
    <recommendedName>
        <fullName evidence="3">F-box domain-containing protein</fullName>
    </recommendedName>
</protein>
<evidence type="ECO:0000313" key="1">
    <source>
        <dbReference type="EMBL" id="KAF2866642.1"/>
    </source>
</evidence>
<keyword evidence="2" id="KW-1185">Reference proteome</keyword>
<organism evidence="1 2">
    <name type="scientific">Massariosphaeria phaeospora</name>
    <dbReference type="NCBI Taxonomy" id="100035"/>
    <lineage>
        <taxon>Eukaryota</taxon>
        <taxon>Fungi</taxon>
        <taxon>Dikarya</taxon>
        <taxon>Ascomycota</taxon>
        <taxon>Pezizomycotina</taxon>
        <taxon>Dothideomycetes</taxon>
        <taxon>Pleosporomycetidae</taxon>
        <taxon>Pleosporales</taxon>
        <taxon>Pleosporales incertae sedis</taxon>
        <taxon>Massariosphaeria</taxon>
    </lineage>
</organism>
<proteinExistence type="predicted"/>
<reference evidence="1 2" key="1">
    <citation type="submission" date="2020-01" db="EMBL/GenBank/DDBJ databases">
        <authorList>
            <consortium name="DOE Joint Genome Institute"/>
            <person name="Haridas S."/>
            <person name="Albert R."/>
            <person name="Binder M."/>
            <person name="Bloem J."/>
            <person name="Labutti K."/>
            <person name="Salamov A."/>
            <person name="Andreopoulos B."/>
            <person name="Baker S.E."/>
            <person name="Barry K."/>
            <person name="Bills G."/>
            <person name="Bluhm B.H."/>
            <person name="Cannon C."/>
            <person name="Castanera R."/>
            <person name="Culley D.E."/>
            <person name="Daum C."/>
            <person name="Ezra D."/>
            <person name="Gonzalez J.B."/>
            <person name="Henrissat B."/>
            <person name="Kuo A."/>
            <person name="Liang C."/>
            <person name="Lipzen A."/>
            <person name="Lutzoni F."/>
            <person name="Magnuson J."/>
            <person name="Mondo S."/>
            <person name="Nolan M."/>
            <person name="Ohm R."/>
            <person name="Pangilinan J."/>
            <person name="Park H.-J.H."/>
            <person name="Ramirez L."/>
            <person name="Alfaro M."/>
            <person name="Sun H."/>
            <person name="Tritt A."/>
            <person name="Yoshinaga Y."/>
            <person name="Zwiers L.-H.L."/>
            <person name="Turgeon B.G."/>
            <person name="Goodwin S.B."/>
            <person name="Spatafora J.W."/>
            <person name="Crous P.W."/>
            <person name="Grigoriev I.V."/>
        </authorList>
    </citation>
    <scope>NUCLEOTIDE SEQUENCE [LARGE SCALE GENOMIC DNA]</scope>
    <source>
        <strain evidence="1 2">CBS 611.86</strain>
    </source>
</reference>
<sequence>MDLYMPLPIELVLHVVTGLLPKYPNVILTPSHPITQTLYSFTLVCHETRKLANRYLRQHCVYLSSRARLQSFVLAVPTRPDLRNITALFLAPFTDEVEHQPDVAIMMSELFGYTCSTLKRLVIDMDLGHFDAVALRGDLQKVLQEGFEKLENLEEFVSIRDDLHIITPQYEGEAFALFWKRWTKLRRLALCEAEADSEFWTYVAELPHLGTLILTRANQLGTWNMKAEFFRHTDRPLKVLLVDVEEDQIRFGNMRRAHWDAVDPDRKMTIMTYTIPRIFEDDSIREVCHGFIRTGAENGTLWDWTGELIQHLPKIPAVASRTNPS</sequence>
<evidence type="ECO:0000313" key="2">
    <source>
        <dbReference type="Proteomes" id="UP000481861"/>
    </source>
</evidence>